<evidence type="ECO:0000259" key="2">
    <source>
        <dbReference type="Pfam" id="PF03205"/>
    </source>
</evidence>
<dbReference type="SUPFAM" id="SSF54690">
    <property type="entry name" value="Molybdopterin synthase subunit MoaE"/>
    <property type="match status" value="1"/>
</dbReference>
<comment type="caution">
    <text evidence="3">The sequence shown here is derived from an EMBL/GenBank/DDBJ whole genome shotgun (WGS) entry which is preliminary data.</text>
</comment>
<dbReference type="InterPro" id="IPR004435">
    <property type="entry name" value="MobB_dom"/>
</dbReference>
<dbReference type="EC" id="2.8.1.-" evidence="3"/>
<dbReference type="InterPro" id="IPR027417">
    <property type="entry name" value="P-loop_NTPase"/>
</dbReference>
<dbReference type="NCBIfam" id="NF011061">
    <property type="entry name" value="PRK14493.1"/>
    <property type="match status" value="1"/>
</dbReference>
<sequence>MYVLGIVGPSDVGKTQLVESLVTRLRERGRVATVKHCNESPDIDTAGTDTDRHRGAGASSTYGLSDAGWFATGENRTLADTLDGLAPTHDYVLIEGVADAAIPTVVLGERDHAGETLATGENATAIDLEAVIESLESTEPYVTLESLVRRVKASPQADRAGAIATFTGRVRKKDSAEDAPTEFLEFETYEEIAQQRLTAIREELEAREGVYEVLMHHRTGVIESGADIVFVVVLAGHREEAFRTVEDGINRLKDEVPIFKKEVTTDEEFWVHTRV</sequence>
<dbReference type="Gene3D" id="3.40.50.300">
    <property type="entry name" value="P-loop containing nucleotide triphosphate hydrolases"/>
    <property type="match status" value="1"/>
</dbReference>
<keyword evidence="3" id="KW-0808">Transferase</keyword>
<evidence type="ECO:0000256" key="1">
    <source>
        <dbReference type="SAM" id="MobiDB-lite"/>
    </source>
</evidence>
<proteinExistence type="predicted"/>
<dbReference type="Gene3D" id="3.90.1170.40">
    <property type="entry name" value="Molybdopterin biosynthesis MoaE subunit"/>
    <property type="match status" value="1"/>
</dbReference>
<dbReference type="InterPro" id="IPR036563">
    <property type="entry name" value="MoaE_sf"/>
</dbReference>
<feature type="domain" description="Molybdopterin-guanine dinucleotide biosynthesis protein B (MobB)" evidence="2">
    <location>
        <begin position="3"/>
        <end position="119"/>
    </location>
</feature>
<dbReference type="PATRIC" id="fig|1008153.3.peg.1254"/>
<feature type="region of interest" description="Disordered" evidence="1">
    <location>
        <begin position="40"/>
        <end position="59"/>
    </location>
</feature>
<dbReference type="Pfam" id="PF02391">
    <property type="entry name" value="MoaE"/>
    <property type="match status" value="1"/>
</dbReference>
<evidence type="ECO:0000313" key="4">
    <source>
        <dbReference type="Proteomes" id="UP000075321"/>
    </source>
</evidence>
<dbReference type="OrthoDB" id="45235at2157"/>
<dbReference type="NCBIfam" id="TIGR00176">
    <property type="entry name" value="mobB"/>
    <property type="match status" value="1"/>
</dbReference>
<dbReference type="Proteomes" id="UP000075321">
    <property type="component" value="Unassembled WGS sequence"/>
</dbReference>
<dbReference type="SUPFAM" id="SSF52540">
    <property type="entry name" value="P-loop containing nucleoside triphosphate hydrolases"/>
    <property type="match status" value="1"/>
</dbReference>
<dbReference type="GO" id="GO:0005525">
    <property type="term" value="F:GTP binding"/>
    <property type="evidence" value="ECO:0007669"/>
    <property type="project" value="InterPro"/>
</dbReference>
<accession>A0A151AER5</accession>
<reference evidence="3 4" key="1">
    <citation type="submission" date="2016-02" db="EMBL/GenBank/DDBJ databases">
        <title>Genome sequence of Halalkalicoccus paucihalophilus DSM 24557.</title>
        <authorList>
            <person name="Poehlein A."/>
            <person name="Daniel R."/>
        </authorList>
    </citation>
    <scope>NUCLEOTIDE SEQUENCE [LARGE SCALE GENOMIC DNA]</scope>
    <source>
        <strain evidence="3 4">DSM 24557</strain>
    </source>
</reference>
<dbReference type="RefSeq" id="WP_066380638.1">
    <property type="nucleotide sequence ID" value="NZ_LTAZ01000004.1"/>
</dbReference>
<evidence type="ECO:0000313" key="3">
    <source>
        <dbReference type="EMBL" id="KYH26151.1"/>
    </source>
</evidence>
<gene>
    <name evidence="3" type="primary">moaE</name>
    <name evidence="3" type="ORF">HAPAU_12450</name>
</gene>
<dbReference type="GO" id="GO:0006777">
    <property type="term" value="P:Mo-molybdopterin cofactor biosynthetic process"/>
    <property type="evidence" value="ECO:0007669"/>
    <property type="project" value="InterPro"/>
</dbReference>
<dbReference type="PANTHER" id="PTHR23404">
    <property type="entry name" value="MOLYBDOPTERIN SYNTHASE RELATED"/>
    <property type="match status" value="1"/>
</dbReference>
<keyword evidence="4" id="KW-1185">Reference proteome</keyword>
<dbReference type="InterPro" id="IPR003448">
    <property type="entry name" value="Mopterin_biosynth_MoaE"/>
</dbReference>
<dbReference type="GO" id="GO:0016740">
    <property type="term" value="F:transferase activity"/>
    <property type="evidence" value="ECO:0007669"/>
    <property type="project" value="UniProtKB-KW"/>
</dbReference>
<name>A0A151AER5_9EURY</name>
<dbReference type="EMBL" id="LTAZ01000004">
    <property type="protein sequence ID" value="KYH26151.1"/>
    <property type="molecule type" value="Genomic_DNA"/>
</dbReference>
<protein>
    <submittedName>
        <fullName evidence="3">Putative molybdopterin synthase</fullName>
        <ecNumber evidence="3">2.8.1.-</ecNumber>
    </submittedName>
</protein>
<dbReference type="Pfam" id="PF03205">
    <property type="entry name" value="MobB"/>
    <property type="match status" value="1"/>
</dbReference>
<dbReference type="AlphaFoldDB" id="A0A151AER5"/>
<organism evidence="3 4">
    <name type="scientific">Halalkalicoccus paucihalophilus</name>
    <dbReference type="NCBI Taxonomy" id="1008153"/>
    <lineage>
        <taxon>Archaea</taxon>
        <taxon>Methanobacteriati</taxon>
        <taxon>Methanobacteriota</taxon>
        <taxon>Stenosarchaea group</taxon>
        <taxon>Halobacteria</taxon>
        <taxon>Halobacteriales</taxon>
        <taxon>Halococcaceae</taxon>
        <taxon>Halalkalicoccus</taxon>
    </lineage>
</organism>
<dbReference type="CDD" id="cd00756">
    <property type="entry name" value="MoaE"/>
    <property type="match status" value="1"/>
</dbReference>